<evidence type="ECO:0000259" key="3">
    <source>
        <dbReference type="SMART" id="SM00701"/>
    </source>
</evidence>
<protein>
    <submittedName>
        <fullName evidence="4">N-acetylmuramoyl-L-alanine amidase</fullName>
    </submittedName>
</protein>
<dbReference type="RefSeq" id="WP_124390705.1">
    <property type="nucleotide sequence ID" value="NZ_BHYM01000014.1"/>
</dbReference>
<dbReference type="Proteomes" id="UP000287519">
    <property type="component" value="Unassembled WGS sequence"/>
</dbReference>
<dbReference type="InterPro" id="IPR013207">
    <property type="entry name" value="LGFP"/>
</dbReference>
<gene>
    <name evidence="4" type="ORF">Rhow_001005</name>
</gene>
<reference evidence="4 5" key="1">
    <citation type="submission" date="2018-11" db="EMBL/GenBank/DDBJ databases">
        <title>Microbial catabolism of amino acid.</title>
        <authorList>
            <person name="Hibi M."/>
            <person name="Ogawa J."/>
        </authorList>
    </citation>
    <scope>NUCLEOTIDE SEQUENCE [LARGE SCALE GENOMIC DNA]</scope>
    <source>
        <strain evidence="4 5">C31-06</strain>
    </source>
</reference>
<feature type="compositionally biased region" description="Low complexity" evidence="2">
    <location>
        <begin position="504"/>
        <end position="518"/>
    </location>
</feature>
<feature type="compositionally biased region" description="Pro residues" evidence="2">
    <location>
        <begin position="676"/>
        <end position="723"/>
    </location>
</feature>
<dbReference type="Pfam" id="PF08310">
    <property type="entry name" value="LGFP"/>
    <property type="match status" value="1"/>
</dbReference>
<dbReference type="GO" id="GO:0009253">
    <property type="term" value="P:peptidoglycan catabolic process"/>
    <property type="evidence" value="ECO:0007669"/>
    <property type="project" value="InterPro"/>
</dbReference>
<evidence type="ECO:0000256" key="1">
    <source>
        <dbReference type="ARBA" id="ARBA00007553"/>
    </source>
</evidence>
<keyword evidence="5" id="KW-1185">Reference proteome</keyword>
<feature type="region of interest" description="Disordered" evidence="2">
    <location>
        <begin position="674"/>
        <end position="723"/>
    </location>
</feature>
<dbReference type="InterPro" id="IPR015510">
    <property type="entry name" value="PGRP"/>
</dbReference>
<dbReference type="GO" id="GO:0008270">
    <property type="term" value="F:zinc ion binding"/>
    <property type="evidence" value="ECO:0007669"/>
    <property type="project" value="InterPro"/>
</dbReference>
<feature type="region of interest" description="Disordered" evidence="2">
    <location>
        <begin position="216"/>
        <end position="257"/>
    </location>
</feature>
<dbReference type="CDD" id="cd06583">
    <property type="entry name" value="PGRP"/>
    <property type="match status" value="1"/>
</dbReference>
<dbReference type="OrthoDB" id="514320at2"/>
<dbReference type="PANTHER" id="PTHR11022">
    <property type="entry name" value="PEPTIDOGLYCAN RECOGNITION PROTEIN"/>
    <property type="match status" value="1"/>
</dbReference>
<dbReference type="InterPro" id="IPR002502">
    <property type="entry name" value="Amidase_domain"/>
</dbReference>
<evidence type="ECO:0000313" key="4">
    <source>
        <dbReference type="EMBL" id="GCE38066.1"/>
    </source>
</evidence>
<organism evidence="4 5">
    <name type="scientific">Rhodococcus wratislaviensis</name>
    <name type="common">Tsukamurella wratislaviensis</name>
    <dbReference type="NCBI Taxonomy" id="44752"/>
    <lineage>
        <taxon>Bacteria</taxon>
        <taxon>Bacillati</taxon>
        <taxon>Actinomycetota</taxon>
        <taxon>Actinomycetes</taxon>
        <taxon>Mycobacteriales</taxon>
        <taxon>Nocardiaceae</taxon>
        <taxon>Rhodococcus</taxon>
    </lineage>
</organism>
<dbReference type="InterPro" id="IPR006619">
    <property type="entry name" value="PGRP_domain_met/bac"/>
</dbReference>
<feature type="region of interest" description="Disordered" evidence="2">
    <location>
        <begin position="279"/>
        <end position="309"/>
    </location>
</feature>
<evidence type="ECO:0000313" key="5">
    <source>
        <dbReference type="Proteomes" id="UP000287519"/>
    </source>
</evidence>
<dbReference type="EMBL" id="BHYM01000014">
    <property type="protein sequence ID" value="GCE38066.1"/>
    <property type="molecule type" value="Genomic_DNA"/>
</dbReference>
<evidence type="ECO:0000256" key="2">
    <source>
        <dbReference type="SAM" id="MobiDB-lite"/>
    </source>
</evidence>
<dbReference type="Pfam" id="PF01510">
    <property type="entry name" value="Amidase_2"/>
    <property type="match status" value="1"/>
</dbReference>
<accession>A0A402C384</accession>
<comment type="caution">
    <text evidence="4">The sequence shown here is derived from an EMBL/GenBank/DDBJ whole genome shotgun (WGS) entry which is preliminary data.</text>
</comment>
<sequence length="723" mass="73793">MPHRRPKPSIVLGAVAALAVASPVAVYGISSAPSDVRSTNETSNSVVSTEIAQVVLSQIPDIVIPLKELTGLNLPDVNIGDLRNLKIPPYLHIPSNVQLPGGIQIPSLQIPLKIPAPGDVSDPAILPPADQQPGAIVKELSRDTPFSMVALTSETLASAESKVRALQADGTWGQWVSPDMIDTRRTDKTASDGKVATEPVYVGLTKAIQILTPTSAPAQAGTPAPDAVPAPAPAPEAPAPAPAPAADGAAPLGYTPAAVNTPLRQQPARAGADDVTAVLIEPGSSPGDSTLSDIASPLDSGGPKVISRQQWGADESIRCQDPDYDDFIGGATVHHTAGANDYSKAESAEIVRAIYAYHAQTLGWCDIGYNALVDKYGQIFEGRAGGLDRPVQGAHAGGFNENTTGVAMMGDFSSEDPPQATLDAVGKFLGWKLGKAGLDPLGETTMYSEGTEFTPYAEGEAVDLPVIFAHRDVGNTSCPGDAAYSHMDEIRQIAAANLSGGGNASLASDAPAGEAPAPSGGPGTDASGTLGAGIPALVTELLRLTDPSPVAQKWVAEGGDTGRLGQAITGLLQAKAGNSGAEFANGAIFTSPNGGVWAVLGQIFKTWQNLGADNGELGLPTSDEYTIPGGLRTDFENGSLIFNELTGIVTKVLKTYNDTYAEAYKNGARVDAAAPVAPPADPAQTPPAPAEPAPAPAPEPAPAPAPEPAPAPAPVEPAPVPAG</sequence>
<feature type="domain" description="Peptidoglycan recognition protein family" evidence="3">
    <location>
        <begin position="303"/>
        <end position="451"/>
    </location>
</feature>
<dbReference type="SMART" id="SM00701">
    <property type="entry name" value="PGRP"/>
    <property type="match status" value="1"/>
</dbReference>
<proteinExistence type="inferred from homology"/>
<dbReference type="GO" id="GO:0008745">
    <property type="term" value="F:N-acetylmuramoyl-L-alanine amidase activity"/>
    <property type="evidence" value="ECO:0007669"/>
    <property type="project" value="InterPro"/>
</dbReference>
<feature type="region of interest" description="Disordered" evidence="2">
    <location>
        <begin position="504"/>
        <end position="530"/>
    </location>
</feature>
<dbReference type="InterPro" id="IPR036505">
    <property type="entry name" value="Amidase/PGRP_sf"/>
</dbReference>
<comment type="similarity">
    <text evidence="1">Belongs to the N-acetylmuramoyl-L-alanine amidase 2 family.</text>
</comment>
<dbReference type="PANTHER" id="PTHR11022:SF41">
    <property type="entry name" value="PEPTIDOGLYCAN-RECOGNITION PROTEIN LC-RELATED"/>
    <property type="match status" value="1"/>
</dbReference>
<feature type="compositionally biased region" description="Pro residues" evidence="2">
    <location>
        <begin position="226"/>
        <end position="243"/>
    </location>
</feature>
<dbReference type="SUPFAM" id="SSF55846">
    <property type="entry name" value="N-acetylmuramoyl-L-alanine amidase-like"/>
    <property type="match status" value="1"/>
</dbReference>
<dbReference type="AlphaFoldDB" id="A0A402C384"/>
<dbReference type="Gene3D" id="3.40.80.10">
    <property type="entry name" value="Peptidoglycan recognition protein-like"/>
    <property type="match status" value="1"/>
</dbReference>
<name>A0A402C384_RHOWR</name>